<protein>
    <submittedName>
        <fullName evidence="1">Uncharacterized protein</fullName>
    </submittedName>
</protein>
<proteinExistence type="predicted"/>
<dbReference type="RefSeq" id="WP_274925271.1">
    <property type="nucleotide sequence ID" value="NZ_JAKELO010000002.1"/>
</dbReference>
<evidence type="ECO:0000313" key="2">
    <source>
        <dbReference type="Proteomes" id="UP001143747"/>
    </source>
</evidence>
<reference evidence="1" key="1">
    <citation type="submission" date="2022-01" db="EMBL/GenBank/DDBJ databases">
        <title>Draft genome of Methanogenium marinum DSM 15558.</title>
        <authorList>
            <person name="Chen S.-C."/>
            <person name="You Y.-T."/>
        </authorList>
    </citation>
    <scope>NUCLEOTIDE SEQUENCE</scope>
    <source>
        <strain evidence="1">DSM 15558</strain>
    </source>
</reference>
<dbReference type="AlphaFoldDB" id="A0A9Q4PXH7"/>
<name>A0A9Q4PXH7_9EURY</name>
<dbReference type="EMBL" id="JAKELO010000002">
    <property type="protein sequence ID" value="MDE4908651.1"/>
    <property type="molecule type" value="Genomic_DNA"/>
</dbReference>
<sequence>MSIVTDAVKKMEEVTQGTGCHDCNVKIERQPDAPTCQYVRGVNLRFGFGGAESDVVTQYPIETVTRIPFMFDAPLESPEQRTAACGIMGVVARFLCLCRKAKACDPKDHEQCFINFCSVFDGKKIYVNGNLPDLVRFLGKSAVSSPEGADVIVVGGDGLFSADCLAVTDQYRGKKQMVFVGPSTAGVATFLDEEHWCPFAR</sequence>
<comment type="caution">
    <text evidence="1">The sequence shown here is derived from an EMBL/GenBank/DDBJ whole genome shotgun (WGS) entry which is preliminary data.</text>
</comment>
<accession>A0A9Q4PXH7</accession>
<evidence type="ECO:0000313" key="1">
    <source>
        <dbReference type="EMBL" id="MDE4908651.1"/>
    </source>
</evidence>
<keyword evidence="2" id="KW-1185">Reference proteome</keyword>
<gene>
    <name evidence="1" type="ORF">L0665_08535</name>
</gene>
<dbReference type="Proteomes" id="UP001143747">
    <property type="component" value="Unassembled WGS sequence"/>
</dbReference>
<organism evidence="1 2">
    <name type="scientific">Methanogenium marinum</name>
    <dbReference type="NCBI Taxonomy" id="348610"/>
    <lineage>
        <taxon>Archaea</taxon>
        <taxon>Methanobacteriati</taxon>
        <taxon>Methanobacteriota</taxon>
        <taxon>Stenosarchaea group</taxon>
        <taxon>Methanomicrobia</taxon>
        <taxon>Methanomicrobiales</taxon>
        <taxon>Methanomicrobiaceae</taxon>
        <taxon>Methanogenium</taxon>
    </lineage>
</organism>